<accession>A0A926NAM0</accession>
<organism evidence="1 2">
    <name type="scientific">Polycladospora coralii</name>
    <dbReference type="NCBI Taxonomy" id="2771432"/>
    <lineage>
        <taxon>Bacteria</taxon>
        <taxon>Bacillati</taxon>
        <taxon>Bacillota</taxon>
        <taxon>Bacilli</taxon>
        <taxon>Bacillales</taxon>
        <taxon>Thermoactinomycetaceae</taxon>
        <taxon>Polycladospora</taxon>
    </lineage>
</organism>
<reference evidence="1" key="1">
    <citation type="submission" date="2020-09" db="EMBL/GenBank/DDBJ databases">
        <title>A novel bacterium of genus Hazenella, isolated from South China Sea.</title>
        <authorList>
            <person name="Huang H."/>
            <person name="Mo K."/>
            <person name="Hu Y."/>
        </authorList>
    </citation>
    <scope>NUCLEOTIDE SEQUENCE</scope>
    <source>
        <strain evidence="1">IB182357</strain>
    </source>
</reference>
<proteinExistence type="predicted"/>
<dbReference type="Proteomes" id="UP000661691">
    <property type="component" value="Unassembled WGS sequence"/>
</dbReference>
<comment type="caution">
    <text evidence="1">The sequence shown here is derived from an EMBL/GenBank/DDBJ whole genome shotgun (WGS) entry which is preliminary data.</text>
</comment>
<protein>
    <submittedName>
        <fullName evidence="1">Stage II sporulation protein R</fullName>
    </submittedName>
</protein>
<dbReference type="InterPro" id="IPR014202">
    <property type="entry name" value="Spore_II_R"/>
</dbReference>
<sequence length="224" mass="25282">MKIWSYSFLLILVIGAGMMYTLSEDDKVISLTDEKIQNEEQSIPEQAVRLRILANSDSVQDQMVKRKIRDEVIKEIKSWTVKPKTIDEARAMISERLPLFEKIANETIANQGYTYQAKVDFGEVPFPTKLYGDQIYPAGNYEALRITVGAGNGDNWWCVLFPPLCFVDMETGDAVQEESVSGSLSASISSDPQMYAAAQKQLKQARKQGVEVDFLLLKWLKDAE</sequence>
<name>A0A926NAM0_9BACL</name>
<dbReference type="EMBL" id="JACXAH010000008">
    <property type="protein sequence ID" value="MBD1372115.1"/>
    <property type="molecule type" value="Genomic_DNA"/>
</dbReference>
<keyword evidence="2" id="KW-1185">Reference proteome</keyword>
<dbReference type="AlphaFoldDB" id="A0A926NAM0"/>
<evidence type="ECO:0000313" key="2">
    <source>
        <dbReference type="Proteomes" id="UP000661691"/>
    </source>
</evidence>
<gene>
    <name evidence="1" type="primary">spoIIR</name>
    <name evidence="1" type="ORF">IC620_07040</name>
</gene>
<dbReference type="NCBIfam" id="TIGR02837">
    <property type="entry name" value="spore_II_R"/>
    <property type="match status" value="1"/>
</dbReference>
<evidence type="ECO:0000313" key="1">
    <source>
        <dbReference type="EMBL" id="MBD1372115.1"/>
    </source>
</evidence>
<dbReference type="Pfam" id="PF09551">
    <property type="entry name" value="Spore_II_R"/>
    <property type="match status" value="1"/>
</dbReference>
<dbReference type="RefSeq" id="WP_191139540.1">
    <property type="nucleotide sequence ID" value="NZ_JACXAG020000003.1"/>
</dbReference>